<evidence type="ECO:0000313" key="12">
    <source>
        <dbReference type="Proteomes" id="UP000551878"/>
    </source>
</evidence>
<dbReference type="GO" id="GO:0005576">
    <property type="term" value="C:extracellular region"/>
    <property type="evidence" value="ECO:0007669"/>
    <property type="project" value="UniProtKB-SubCell"/>
</dbReference>
<evidence type="ECO:0000259" key="10">
    <source>
        <dbReference type="Pfam" id="PF22638"/>
    </source>
</evidence>
<reference evidence="11 12" key="1">
    <citation type="submission" date="2020-08" db="EMBL/GenBank/DDBJ databases">
        <title>Genomic Encyclopedia of Type Strains, Phase IV (KMG-IV): sequencing the most valuable type-strain genomes for metagenomic binning, comparative biology and taxonomic classification.</title>
        <authorList>
            <person name="Goeker M."/>
        </authorList>
    </citation>
    <scope>NUCLEOTIDE SEQUENCE [LARGE SCALE GENOMIC DNA]</scope>
    <source>
        <strain evidence="11 12">DSM 24696</strain>
    </source>
</reference>
<feature type="domain" description="Flagellar basal body rod protein N-terminal" evidence="8">
    <location>
        <begin position="8"/>
        <end position="37"/>
    </location>
</feature>
<dbReference type="InterPro" id="IPR002371">
    <property type="entry name" value="FlgK"/>
</dbReference>
<dbReference type="Proteomes" id="UP000551878">
    <property type="component" value="Unassembled WGS sequence"/>
</dbReference>
<evidence type="ECO:0000259" key="9">
    <source>
        <dbReference type="Pfam" id="PF06429"/>
    </source>
</evidence>
<evidence type="ECO:0000256" key="1">
    <source>
        <dbReference type="ARBA" id="ARBA00004365"/>
    </source>
</evidence>
<evidence type="ECO:0000256" key="4">
    <source>
        <dbReference type="ARBA" id="ARBA00016244"/>
    </source>
</evidence>
<dbReference type="PANTHER" id="PTHR30033">
    <property type="entry name" value="FLAGELLAR HOOK-ASSOCIATED PROTEIN 1"/>
    <property type="match status" value="1"/>
</dbReference>
<dbReference type="SUPFAM" id="SSF64518">
    <property type="entry name" value="Phase 1 flagellin"/>
    <property type="match status" value="1"/>
</dbReference>
<keyword evidence="6" id="KW-0975">Bacterial flagellum</keyword>
<comment type="caution">
    <text evidence="11">The sequence shown here is derived from an EMBL/GenBank/DDBJ whole genome shotgun (WGS) entry which is preliminary data.</text>
</comment>
<dbReference type="InterPro" id="IPR010930">
    <property type="entry name" value="Flg_bb/hook_C_dom"/>
</dbReference>
<keyword evidence="11" id="KW-0966">Cell projection</keyword>
<name>A0A840QQP4_9BACI</name>
<evidence type="ECO:0000256" key="2">
    <source>
        <dbReference type="ARBA" id="ARBA00004613"/>
    </source>
</evidence>
<dbReference type="GO" id="GO:0044780">
    <property type="term" value="P:bacterial-type flagellum assembly"/>
    <property type="evidence" value="ECO:0007669"/>
    <property type="project" value="InterPro"/>
</dbReference>
<evidence type="ECO:0000256" key="6">
    <source>
        <dbReference type="ARBA" id="ARBA00023143"/>
    </source>
</evidence>
<evidence type="ECO:0000256" key="7">
    <source>
        <dbReference type="SAM" id="Coils"/>
    </source>
</evidence>
<dbReference type="GO" id="GO:0009424">
    <property type="term" value="C:bacterial-type flagellum hook"/>
    <property type="evidence" value="ECO:0007669"/>
    <property type="project" value="InterPro"/>
</dbReference>
<keyword evidence="11" id="KW-0969">Cilium</keyword>
<gene>
    <name evidence="11" type="ORF">HNQ41_001952</name>
</gene>
<dbReference type="RefSeq" id="WP_184664204.1">
    <property type="nucleotide sequence ID" value="NZ_JACHHB010000008.1"/>
</dbReference>
<protein>
    <recommendedName>
        <fullName evidence="4">Flagellar hook-associated protein 1</fullName>
    </recommendedName>
</protein>
<keyword evidence="5" id="KW-0964">Secreted</keyword>
<comment type="subcellular location">
    <subcellularLocation>
        <location evidence="1">Bacterial flagellum</location>
    </subcellularLocation>
    <subcellularLocation>
        <location evidence="2">Secreted</location>
    </subcellularLocation>
</comment>
<dbReference type="AlphaFoldDB" id="A0A840QQP4"/>
<dbReference type="Pfam" id="PF22638">
    <property type="entry name" value="FlgK_D1"/>
    <property type="match status" value="1"/>
</dbReference>
<feature type="domain" description="Flagellar basal-body/hook protein C-terminal" evidence="9">
    <location>
        <begin position="597"/>
        <end position="636"/>
    </location>
</feature>
<dbReference type="PANTHER" id="PTHR30033:SF1">
    <property type="entry name" value="FLAGELLAR HOOK-ASSOCIATED PROTEIN 1"/>
    <property type="match status" value="1"/>
</dbReference>
<evidence type="ECO:0000259" key="8">
    <source>
        <dbReference type="Pfam" id="PF00460"/>
    </source>
</evidence>
<accession>A0A840QQP4</accession>
<keyword evidence="11" id="KW-0282">Flagellum</keyword>
<proteinExistence type="inferred from homology"/>
<evidence type="ECO:0000313" key="11">
    <source>
        <dbReference type="EMBL" id="MBB5173762.1"/>
    </source>
</evidence>
<keyword evidence="7" id="KW-0175">Coiled coil</keyword>
<dbReference type="InterPro" id="IPR001444">
    <property type="entry name" value="Flag_bb_rod_N"/>
</dbReference>
<evidence type="ECO:0000256" key="5">
    <source>
        <dbReference type="ARBA" id="ARBA00022525"/>
    </source>
</evidence>
<dbReference type="Pfam" id="PF00460">
    <property type="entry name" value="Flg_bb_rod"/>
    <property type="match status" value="1"/>
</dbReference>
<feature type="domain" description="Flagellar hook-associated protein FlgK helical" evidence="10">
    <location>
        <begin position="103"/>
        <end position="384"/>
    </location>
</feature>
<keyword evidence="12" id="KW-1185">Reference proteome</keyword>
<comment type="similarity">
    <text evidence="3">Belongs to the flagella basal body rod proteins family.</text>
</comment>
<feature type="coiled-coil region" evidence="7">
    <location>
        <begin position="570"/>
        <end position="597"/>
    </location>
</feature>
<dbReference type="Pfam" id="PF06429">
    <property type="entry name" value="Flg_bbr_C"/>
    <property type="match status" value="1"/>
</dbReference>
<evidence type="ECO:0000256" key="3">
    <source>
        <dbReference type="ARBA" id="ARBA00009677"/>
    </source>
</evidence>
<sequence>MTSTFHGLETARRSIATQQAALHTTGHNIANANTEGYSRQRVNMSPTDAMYAPSFNKPGGGAGQIGTGVQAGEIERVRESFLDAQYRNENTKHGYWAARHDSLEKMEDIMNEPTDDGIANTMDQFWSALQDLSVNPEDSGARSVVRQRGEAVAESFNYTVSSLEAIQSDLQSQINTNVENINSLSRQINDMNRQIASVEPHGDLPNDLYDERDQLVDELSEYVDVQVETVSSGGEAKENALGQYTIKLSDEDGRAIGGTLVDAQRQEANEIVVGYDDDHGLVDQLAIATPKALQQADDIEDLENIGAVTTFEPESFKSLGKLKADIEAHGFIDRDGDQQGDFPDMIHNLDVMVHNFVDEFNDVHSSGWSLSEIENGEHVGYDFFDYDGVEPSEDDPSGAAVNLKVSNDIQNELDHIAASADAESNYFLMDAETDNIPNDASPQVRGQYEGDDEYLYIRHENGEWQYAETGEGDPEEDDWTTVEEDDIDDGEFAIEGQNMTININGLADQLDLDDDENADWSIDLPLDETEAYAGDGSNALALANVKDTELNFDGTTGDVQSFYQGVIGDMAVDTNEAERLKNNSDSLRESVDQRRQSVSAVSLDEEMTNMMQFQHAYNAAARNMTMIDEMLDTIINRMGVVGR</sequence>
<dbReference type="NCBIfam" id="TIGR02492">
    <property type="entry name" value="flgK_ends"/>
    <property type="match status" value="1"/>
</dbReference>
<dbReference type="EMBL" id="JACHHB010000008">
    <property type="protein sequence ID" value="MBB5173762.1"/>
    <property type="molecule type" value="Genomic_DNA"/>
</dbReference>
<dbReference type="GO" id="GO:0005198">
    <property type="term" value="F:structural molecule activity"/>
    <property type="evidence" value="ECO:0007669"/>
    <property type="project" value="InterPro"/>
</dbReference>
<organism evidence="11 12">
    <name type="scientific">Texcoconibacillus texcoconensis</name>
    <dbReference type="NCBI Taxonomy" id="1095777"/>
    <lineage>
        <taxon>Bacteria</taxon>
        <taxon>Bacillati</taxon>
        <taxon>Bacillota</taxon>
        <taxon>Bacilli</taxon>
        <taxon>Bacillales</taxon>
        <taxon>Bacillaceae</taxon>
        <taxon>Texcoconibacillus</taxon>
    </lineage>
</organism>
<dbReference type="InterPro" id="IPR053927">
    <property type="entry name" value="FlgK_helical"/>
</dbReference>